<feature type="transmembrane region" description="Helical" evidence="1">
    <location>
        <begin position="129"/>
        <end position="153"/>
    </location>
</feature>
<dbReference type="SUPFAM" id="SSF141571">
    <property type="entry name" value="Pentapeptide repeat-like"/>
    <property type="match status" value="1"/>
</dbReference>
<dbReference type="PANTHER" id="PTHR14136">
    <property type="entry name" value="BTB_POZ DOMAIN-CONTAINING PROTEIN KCTD9"/>
    <property type="match status" value="1"/>
</dbReference>
<keyword evidence="1" id="KW-1133">Transmembrane helix</keyword>
<proteinExistence type="predicted"/>
<feature type="transmembrane region" description="Helical" evidence="1">
    <location>
        <begin position="98"/>
        <end position="117"/>
    </location>
</feature>
<feature type="transmembrane region" description="Helical" evidence="1">
    <location>
        <begin position="159"/>
        <end position="182"/>
    </location>
</feature>
<name>A0A8J6ZLR3_DESMC</name>
<feature type="transmembrane region" description="Helical" evidence="1">
    <location>
        <begin position="36"/>
        <end position="67"/>
    </location>
</feature>
<evidence type="ECO:0000313" key="2">
    <source>
        <dbReference type="EMBL" id="MBE9023795.1"/>
    </source>
</evidence>
<evidence type="ECO:0000313" key="3">
    <source>
        <dbReference type="Proteomes" id="UP000622533"/>
    </source>
</evidence>
<dbReference type="InterPro" id="IPR001646">
    <property type="entry name" value="5peptide_repeat"/>
</dbReference>
<dbReference type="InterPro" id="IPR051082">
    <property type="entry name" value="Pentapeptide-BTB/POZ_domain"/>
</dbReference>
<accession>A0A8J6ZLR3</accession>
<gene>
    <name evidence="2" type="ORF">IQ276_15555</name>
</gene>
<dbReference type="EMBL" id="JADEXS010000194">
    <property type="protein sequence ID" value="MBE9023795.1"/>
    <property type="molecule type" value="Genomic_DNA"/>
</dbReference>
<dbReference type="Gene3D" id="2.160.20.80">
    <property type="entry name" value="E3 ubiquitin-protein ligase SopA"/>
    <property type="match status" value="1"/>
</dbReference>
<protein>
    <submittedName>
        <fullName evidence="2">Pentapeptide repeat-containing protein</fullName>
    </submittedName>
</protein>
<feature type="transmembrane region" description="Helical" evidence="1">
    <location>
        <begin position="194"/>
        <end position="211"/>
    </location>
</feature>
<keyword evidence="3" id="KW-1185">Reference proteome</keyword>
<reference evidence="2" key="1">
    <citation type="submission" date="2020-10" db="EMBL/GenBank/DDBJ databases">
        <authorList>
            <person name="Castelo-Branco R."/>
            <person name="Eusebio N."/>
            <person name="Adriana R."/>
            <person name="Vieira A."/>
            <person name="Brugerolle De Fraissinette N."/>
            <person name="Rezende De Castro R."/>
            <person name="Schneider M.P."/>
            <person name="Vasconcelos V."/>
            <person name="Leao P.N."/>
        </authorList>
    </citation>
    <scope>NUCLEOTIDE SEQUENCE</scope>
    <source>
        <strain evidence="2">LEGE 12446</strain>
    </source>
</reference>
<organism evidence="2 3">
    <name type="scientific">Desmonostoc muscorum LEGE 12446</name>
    <dbReference type="NCBI Taxonomy" id="1828758"/>
    <lineage>
        <taxon>Bacteria</taxon>
        <taxon>Bacillati</taxon>
        <taxon>Cyanobacteriota</taxon>
        <taxon>Cyanophyceae</taxon>
        <taxon>Nostocales</taxon>
        <taxon>Nostocaceae</taxon>
        <taxon>Desmonostoc</taxon>
    </lineage>
</organism>
<feature type="transmembrane region" description="Helical" evidence="1">
    <location>
        <begin position="74"/>
        <end position="92"/>
    </location>
</feature>
<sequence length="681" mass="74245">MKFYPQDIRNQQYVEKIITRSNFQNTLAGQKLVQKLLIGVFCIVMAAFLSIVTLLAGGVLTAIPYVFKVSHFDFREITAIILYSIAVIIFVIDSYEVISATCVVALIIIGVVIYVCFEVNHQIPGIGFWLLCLGLSIAFAWVSTTITALFIAISSIYCGIVGEFLAVMGYGLIAQVLIMAGLKIASGEKEGDGLVTIIAAIPIIISATLIARKAIRGSPKLRWIREVAVFWTSIGGTSFYGADLTDTCFDGSHLPHTDFRKANLTRTSFKDVTGLKFSRLEGTILENLKVRKLLVTKKGKNEDYTGANFNGANLTNADLTGAILTGINALDADFSGATLSYACIQEWNINKNTRFTGVKCSHVYLKGTKIGARIFSEERKPDSGEFQDGEFERWISELQKTIDLIFREGLNWRAFMFSLAQTAINHEGLDLSRYSITRDQNLVFAKIGLFSGADHLAIHEEFTSCYENAVKLINSNNQLVLQAKDEELERLRELLTCNYQIVRELASVVAGTGRQVLIQGTGNRVYMLNQAGDIMESKNEGINIGGNVGGNLDTGDKISAGGDMNLTGSSLTGNLNNVTNTNQQLSNIKTDSSDDLAKILSILQKSIGDDAALSESQKKEALEAVEIIAEEGKKPQGERALKFCSMAVNALKGLTSTVSDASKLAEVLKTHLPALTSILGL</sequence>
<dbReference type="PANTHER" id="PTHR14136:SF17">
    <property type="entry name" value="BTB_POZ DOMAIN-CONTAINING PROTEIN KCTD9"/>
    <property type="match status" value="1"/>
</dbReference>
<dbReference type="Proteomes" id="UP000622533">
    <property type="component" value="Unassembled WGS sequence"/>
</dbReference>
<keyword evidence="1" id="KW-0812">Transmembrane</keyword>
<keyword evidence="1" id="KW-0472">Membrane</keyword>
<evidence type="ECO:0000256" key="1">
    <source>
        <dbReference type="SAM" id="Phobius"/>
    </source>
</evidence>
<comment type="caution">
    <text evidence="2">The sequence shown here is derived from an EMBL/GenBank/DDBJ whole genome shotgun (WGS) entry which is preliminary data.</text>
</comment>
<dbReference type="RefSeq" id="WP_193917679.1">
    <property type="nucleotide sequence ID" value="NZ_JADEXS020000001.1"/>
</dbReference>
<dbReference type="AlphaFoldDB" id="A0A8J6ZLR3"/>
<dbReference type="Pfam" id="PF00805">
    <property type="entry name" value="Pentapeptide"/>
    <property type="match status" value="2"/>
</dbReference>